<dbReference type="Proteomes" id="UP001409291">
    <property type="component" value="Unassembled WGS sequence"/>
</dbReference>
<accession>A0ABV0BY25</accession>
<dbReference type="GO" id="GO:0016740">
    <property type="term" value="F:transferase activity"/>
    <property type="evidence" value="ECO:0007669"/>
    <property type="project" value="UniProtKB-KW"/>
</dbReference>
<dbReference type="InterPro" id="IPR038063">
    <property type="entry name" value="Transpep_catalytic_dom"/>
</dbReference>
<gene>
    <name evidence="9" type="ORF">ABE541_20640</name>
</gene>
<keyword evidence="4 7" id="KW-0133">Cell shape</keyword>
<comment type="pathway">
    <text evidence="1 7">Cell wall biogenesis; peptidoglycan biosynthesis.</text>
</comment>
<dbReference type="Pfam" id="PF03734">
    <property type="entry name" value="YkuD"/>
    <property type="match status" value="1"/>
</dbReference>
<proteinExistence type="inferred from homology"/>
<evidence type="ECO:0000256" key="4">
    <source>
        <dbReference type="ARBA" id="ARBA00022960"/>
    </source>
</evidence>
<comment type="caution">
    <text evidence="9">The sequence shown here is derived from an EMBL/GenBank/DDBJ whole genome shotgun (WGS) entry which is preliminary data.</text>
</comment>
<name>A0ABV0BY25_9SPHI</name>
<dbReference type="SUPFAM" id="SSF141523">
    <property type="entry name" value="L,D-transpeptidase catalytic domain-like"/>
    <property type="match status" value="1"/>
</dbReference>
<dbReference type="EC" id="2.-.-.-" evidence="9"/>
<protein>
    <submittedName>
        <fullName evidence="9">L,D-transpeptidase</fullName>
        <ecNumber evidence="9">2.-.-.-</ecNumber>
    </submittedName>
</protein>
<dbReference type="Gene3D" id="2.40.440.10">
    <property type="entry name" value="L,D-transpeptidase catalytic domain-like"/>
    <property type="match status" value="1"/>
</dbReference>
<keyword evidence="3 9" id="KW-0808">Transferase</keyword>
<dbReference type="InterPro" id="IPR005490">
    <property type="entry name" value="LD_TPept_cat_dom"/>
</dbReference>
<dbReference type="PROSITE" id="PS52029">
    <property type="entry name" value="LD_TPASE"/>
    <property type="match status" value="1"/>
</dbReference>
<comment type="similarity">
    <text evidence="2">Belongs to the YkuD family.</text>
</comment>
<keyword evidence="5 7" id="KW-0573">Peptidoglycan synthesis</keyword>
<organism evidence="9 10">
    <name type="scientific">Sphingobacterium kitahiroshimense</name>
    <dbReference type="NCBI Taxonomy" id="470446"/>
    <lineage>
        <taxon>Bacteria</taxon>
        <taxon>Pseudomonadati</taxon>
        <taxon>Bacteroidota</taxon>
        <taxon>Sphingobacteriia</taxon>
        <taxon>Sphingobacteriales</taxon>
        <taxon>Sphingobacteriaceae</taxon>
        <taxon>Sphingobacterium</taxon>
    </lineage>
</organism>
<evidence type="ECO:0000256" key="5">
    <source>
        <dbReference type="ARBA" id="ARBA00022984"/>
    </source>
</evidence>
<keyword evidence="10" id="KW-1185">Reference proteome</keyword>
<dbReference type="PROSITE" id="PS51257">
    <property type="entry name" value="PROKAR_LIPOPROTEIN"/>
    <property type="match status" value="1"/>
</dbReference>
<sequence>MKHLYIKNILIYSFFVSFLFISCQQGQSKNDPEEKKKEKTKDSIDAIRKKEEEIAKAKPKTAADIEITKELQYTKYTLEDTYPYKDTVRQFQWDKIKEKLAFVENFQNGNAIYGVLQNYQNSNGEAPTIPHFKRDSYKRVADSLGTERYQASPLYREGETKLPSIYGRDGWLVKLQSSDTLQRVKVEGVSFEGTWEVPKRYLKTIGDSVRFDKVIVVDVTNQNICTLDKTEKGWAVRSMNPATTGRHKPPHAQETPTGIFVLQEHKSKMFYFKDGTKSIEGYAPFASRFTAGAYVHGVPVNNPNGKVIEYSWSLGTIPRSHMCVRNASSHAQFVYKRSKDFQTLVIVID</sequence>
<feature type="domain" description="L,D-TPase catalytic" evidence="8">
    <location>
        <begin position="213"/>
        <end position="348"/>
    </location>
</feature>
<dbReference type="RefSeq" id="WP_132841574.1">
    <property type="nucleotide sequence ID" value="NZ_JBDJNQ010000011.1"/>
</dbReference>
<dbReference type="CDD" id="cd16913">
    <property type="entry name" value="YkuD_like"/>
    <property type="match status" value="1"/>
</dbReference>
<evidence type="ECO:0000256" key="1">
    <source>
        <dbReference type="ARBA" id="ARBA00004752"/>
    </source>
</evidence>
<evidence type="ECO:0000259" key="8">
    <source>
        <dbReference type="PROSITE" id="PS52029"/>
    </source>
</evidence>
<evidence type="ECO:0000313" key="10">
    <source>
        <dbReference type="Proteomes" id="UP001409291"/>
    </source>
</evidence>
<evidence type="ECO:0000256" key="3">
    <source>
        <dbReference type="ARBA" id="ARBA00022679"/>
    </source>
</evidence>
<reference evidence="9 10" key="1">
    <citation type="submission" date="2024-04" db="EMBL/GenBank/DDBJ databases">
        <title>WGS of bacteria from Torrens River.</title>
        <authorList>
            <person name="Wyrsch E.R."/>
            <person name="Drigo B."/>
        </authorList>
    </citation>
    <scope>NUCLEOTIDE SEQUENCE [LARGE SCALE GENOMIC DNA]</scope>
    <source>
        <strain evidence="9 10">TWI391</strain>
    </source>
</reference>
<evidence type="ECO:0000256" key="7">
    <source>
        <dbReference type="PROSITE-ProRule" id="PRU01373"/>
    </source>
</evidence>
<evidence type="ECO:0000313" key="9">
    <source>
        <dbReference type="EMBL" id="MEN5379686.1"/>
    </source>
</evidence>
<evidence type="ECO:0000256" key="6">
    <source>
        <dbReference type="ARBA" id="ARBA00023316"/>
    </source>
</evidence>
<keyword evidence="6 7" id="KW-0961">Cell wall biogenesis/degradation</keyword>
<evidence type="ECO:0000256" key="2">
    <source>
        <dbReference type="ARBA" id="ARBA00005992"/>
    </source>
</evidence>
<feature type="active site" description="Proton donor/acceptor" evidence="7">
    <location>
        <position position="296"/>
    </location>
</feature>
<feature type="active site" description="Nucleophile" evidence="7">
    <location>
        <position position="323"/>
    </location>
</feature>
<dbReference type="EMBL" id="JBDJNQ010000011">
    <property type="protein sequence ID" value="MEN5379686.1"/>
    <property type="molecule type" value="Genomic_DNA"/>
</dbReference>